<dbReference type="InterPro" id="IPR016181">
    <property type="entry name" value="Acyl_CoA_acyltransferase"/>
</dbReference>
<dbReference type="PROSITE" id="PS51186">
    <property type="entry name" value="GNAT"/>
    <property type="match status" value="1"/>
</dbReference>
<dbReference type="GeneID" id="93527302"/>
<evidence type="ECO:0000259" key="1">
    <source>
        <dbReference type="PROSITE" id="PS51186"/>
    </source>
</evidence>
<sequence length="182" mass="21060">MHSSITFEQRHTPHYTLLLLTAEKYEAFLKTASDEAIMSLMGLPQEKVAAERNKAVFGFRTHNKSFHVFVIVDPQTAQPIGYCGFHTWYLEHGRAEIGYGLYSDAYKGKGVMSEIMTHVIAYGFNELNLQRIEAFISPDNQPSLKLVEKFNFTREGQLRHHYFKNDMYEDSVVFALLHTEYL</sequence>
<protein>
    <submittedName>
        <fullName evidence="2">GNAT family N-acetyltransferase</fullName>
    </submittedName>
</protein>
<dbReference type="AlphaFoldDB" id="A0A9Q6ZCX4"/>
<dbReference type="SUPFAM" id="SSF55729">
    <property type="entry name" value="Acyl-CoA N-acyltransferases (Nat)"/>
    <property type="match status" value="1"/>
</dbReference>
<dbReference type="InterPro" id="IPR051531">
    <property type="entry name" value="N-acetyltransferase"/>
</dbReference>
<dbReference type="Gene3D" id="3.40.630.30">
    <property type="match status" value="1"/>
</dbReference>
<name>A0A9Q6ZCX4_MYROD</name>
<evidence type="ECO:0000313" key="2">
    <source>
        <dbReference type="EMBL" id="QQU01395.1"/>
    </source>
</evidence>
<dbReference type="EMBL" id="CP068108">
    <property type="protein sequence ID" value="QQU01395.1"/>
    <property type="molecule type" value="Genomic_DNA"/>
</dbReference>
<dbReference type="Proteomes" id="UP000596202">
    <property type="component" value="Chromosome"/>
</dbReference>
<reference evidence="2 3" key="1">
    <citation type="submission" date="2021-01" db="EMBL/GenBank/DDBJ databases">
        <title>FDA dAtabase for Regulatory Grade micrObial Sequences (FDA-ARGOS): Supporting development and validation of Infectious Disease Dx tests.</title>
        <authorList>
            <person name="Sproer C."/>
            <person name="Gronow S."/>
            <person name="Severitt S."/>
            <person name="Schroder I."/>
            <person name="Tallon L."/>
            <person name="Sadzewicz L."/>
            <person name="Zhao X."/>
            <person name="Boylan J."/>
            <person name="Ott S."/>
            <person name="Bowen H."/>
            <person name="Vavikolanu K."/>
            <person name="Mehta A."/>
            <person name="Aluvathingal J."/>
            <person name="Nadendla S."/>
            <person name="Lowell S."/>
            <person name="Myers T."/>
            <person name="Yan Y."/>
            <person name="Sichtig H."/>
        </authorList>
    </citation>
    <scope>NUCLEOTIDE SEQUENCE [LARGE SCALE GENOMIC DNA]</scope>
    <source>
        <strain evidence="2 3">FDAARGOS_1131</strain>
    </source>
</reference>
<evidence type="ECO:0000313" key="3">
    <source>
        <dbReference type="Proteomes" id="UP000596202"/>
    </source>
</evidence>
<dbReference type="CDD" id="cd04301">
    <property type="entry name" value="NAT_SF"/>
    <property type="match status" value="1"/>
</dbReference>
<dbReference type="RefSeq" id="WP_002991891.1">
    <property type="nucleotide sequence ID" value="NZ_CP068108.1"/>
</dbReference>
<dbReference type="Pfam" id="PF13302">
    <property type="entry name" value="Acetyltransf_3"/>
    <property type="match status" value="1"/>
</dbReference>
<gene>
    <name evidence="2" type="ORF">I6I88_06520</name>
</gene>
<proteinExistence type="predicted"/>
<dbReference type="OrthoDB" id="9811523at2"/>
<feature type="domain" description="N-acetyltransferase" evidence="1">
    <location>
        <begin position="27"/>
        <end position="179"/>
    </location>
</feature>
<organism evidence="2 3">
    <name type="scientific">Myroides odoratus</name>
    <name type="common">Flavobacterium odoratum</name>
    <dbReference type="NCBI Taxonomy" id="256"/>
    <lineage>
        <taxon>Bacteria</taxon>
        <taxon>Pseudomonadati</taxon>
        <taxon>Bacteroidota</taxon>
        <taxon>Flavobacteriia</taxon>
        <taxon>Flavobacteriales</taxon>
        <taxon>Flavobacteriaceae</taxon>
        <taxon>Myroides</taxon>
    </lineage>
</organism>
<accession>A0A9Q6ZCX4</accession>
<dbReference type="GO" id="GO:0016747">
    <property type="term" value="F:acyltransferase activity, transferring groups other than amino-acyl groups"/>
    <property type="evidence" value="ECO:0007669"/>
    <property type="project" value="InterPro"/>
</dbReference>
<dbReference type="InterPro" id="IPR000182">
    <property type="entry name" value="GNAT_dom"/>
</dbReference>
<dbReference type="PANTHER" id="PTHR43792">
    <property type="entry name" value="GNAT FAMILY, PUTATIVE (AFU_ORTHOLOGUE AFUA_3G00765)-RELATED-RELATED"/>
    <property type="match status" value="1"/>
</dbReference>